<sequence length="477" mass="50813">MDQTTGAAPVHTFRDDALGEYDATGTAEAIAAGKVSSHEVVEAAIARAESVRAVLDPIAYEGFDRALRESHAPHSGVFAGVPTILKDNVDAAGQPTGQGSVAFTPHPAARDSAFVTQFRSTGAISLGKSRLPEFGFNATTEYMVDPPVRNPWNTEHSPGASSGGSAALVAAGVVPFAHANDGGGSIRIPAAACGLVGLKPTRGRLVADQMDRTMPIRIVAQGVVTRSVRDTARFFAEAEKAYRNPKLPPVRLVSGPASTRLRVGVVTDSVTGLPTDDETRAAVAATADLLDGLGHHVEDAALPVGKEFEHDFSLYWALLAFAITKSGRKLGADFDPARTDTLTRGLDAMYRKNYTKTPQVLYRLARTRQRYADMFARYDVVLSPVVANTTPRLGHLSPAQDFEQLFSRLVAHVSFTPLNNAAGGPGISLPLHQDSRGLPLAAHFSAAHGDERTLLELAFELEQAVGWRRIQDAAVAR</sequence>
<dbReference type="Gene3D" id="3.90.1300.10">
    <property type="entry name" value="Amidase signature (AS) domain"/>
    <property type="match status" value="1"/>
</dbReference>
<dbReference type="EMBL" id="FNDN01000005">
    <property type="protein sequence ID" value="SDI08362.1"/>
    <property type="molecule type" value="Genomic_DNA"/>
</dbReference>
<dbReference type="RefSeq" id="WP_072737514.1">
    <property type="nucleotide sequence ID" value="NZ_CP048813.1"/>
</dbReference>
<name>A0A1G8HP49_9NOCA</name>
<evidence type="ECO:0000256" key="1">
    <source>
        <dbReference type="ARBA" id="ARBA00001311"/>
    </source>
</evidence>
<dbReference type="SUPFAM" id="SSF75304">
    <property type="entry name" value="Amidase signature (AS) enzymes"/>
    <property type="match status" value="1"/>
</dbReference>
<dbReference type="AlphaFoldDB" id="A0A1G8HP49"/>
<dbReference type="EC" id="3.5.1.4" evidence="3"/>
<evidence type="ECO:0000313" key="6">
    <source>
        <dbReference type="Proteomes" id="UP000183263"/>
    </source>
</evidence>
<dbReference type="Pfam" id="PF01425">
    <property type="entry name" value="Amidase"/>
    <property type="match status" value="1"/>
</dbReference>
<organism evidence="5 6">
    <name type="scientific">Rhodococcus triatomae</name>
    <dbReference type="NCBI Taxonomy" id="300028"/>
    <lineage>
        <taxon>Bacteria</taxon>
        <taxon>Bacillati</taxon>
        <taxon>Actinomycetota</taxon>
        <taxon>Actinomycetes</taxon>
        <taxon>Mycobacteriales</taxon>
        <taxon>Nocardiaceae</taxon>
        <taxon>Rhodococcus</taxon>
    </lineage>
</organism>
<protein>
    <recommendedName>
        <fullName evidence="3">amidase</fullName>
        <ecNumber evidence="3">3.5.1.4</ecNumber>
    </recommendedName>
</protein>
<reference evidence="5 6" key="1">
    <citation type="submission" date="2016-10" db="EMBL/GenBank/DDBJ databases">
        <authorList>
            <person name="de Groot N.N."/>
        </authorList>
    </citation>
    <scope>NUCLEOTIDE SEQUENCE [LARGE SCALE GENOMIC DNA]</scope>
    <source>
        <strain evidence="5 6">DSM 44892</strain>
    </source>
</reference>
<dbReference type="PROSITE" id="PS00571">
    <property type="entry name" value="AMIDASES"/>
    <property type="match status" value="1"/>
</dbReference>
<proteinExistence type="inferred from homology"/>
<dbReference type="InterPro" id="IPR023631">
    <property type="entry name" value="Amidase_dom"/>
</dbReference>
<dbReference type="PANTHER" id="PTHR11895:SF7">
    <property type="entry name" value="GLUTAMYL-TRNA(GLN) AMIDOTRANSFERASE SUBUNIT A, MITOCHONDRIAL"/>
    <property type="match status" value="1"/>
</dbReference>
<gene>
    <name evidence="5" type="ORF">SAMN05444695_10522</name>
</gene>
<dbReference type="InterPro" id="IPR000120">
    <property type="entry name" value="Amidase"/>
</dbReference>
<dbReference type="GO" id="GO:0004040">
    <property type="term" value="F:amidase activity"/>
    <property type="evidence" value="ECO:0007669"/>
    <property type="project" value="UniProtKB-EC"/>
</dbReference>
<evidence type="ECO:0000313" key="5">
    <source>
        <dbReference type="EMBL" id="SDI08362.1"/>
    </source>
</evidence>
<comment type="similarity">
    <text evidence="2">Belongs to the amidase family.</text>
</comment>
<dbReference type="InterPro" id="IPR020556">
    <property type="entry name" value="Amidase_CS"/>
</dbReference>
<dbReference type="Proteomes" id="UP000183263">
    <property type="component" value="Unassembled WGS sequence"/>
</dbReference>
<dbReference type="OrthoDB" id="5175573at2"/>
<evidence type="ECO:0000259" key="4">
    <source>
        <dbReference type="Pfam" id="PF01425"/>
    </source>
</evidence>
<feature type="domain" description="Amidase" evidence="4">
    <location>
        <begin position="39"/>
        <end position="455"/>
    </location>
</feature>
<dbReference type="NCBIfam" id="NF005899">
    <property type="entry name" value="PRK07869.1"/>
    <property type="match status" value="1"/>
</dbReference>
<dbReference type="InterPro" id="IPR036928">
    <property type="entry name" value="AS_sf"/>
</dbReference>
<comment type="catalytic activity">
    <reaction evidence="1">
        <text>a monocarboxylic acid amide + H2O = a monocarboxylate + NH4(+)</text>
        <dbReference type="Rhea" id="RHEA:12020"/>
        <dbReference type="ChEBI" id="CHEBI:15377"/>
        <dbReference type="ChEBI" id="CHEBI:28938"/>
        <dbReference type="ChEBI" id="CHEBI:35757"/>
        <dbReference type="ChEBI" id="CHEBI:83628"/>
        <dbReference type="EC" id="3.5.1.4"/>
    </reaction>
</comment>
<dbReference type="PANTHER" id="PTHR11895">
    <property type="entry name" value="TRANSAMIDASE"/>
    <property type="match status" value="1"/>
</dbReference>
<evidence type="ECO:0000256" key="2">
    <source>
        <dbReference type="ARBA" id="ARBA00009199"/>
    </source>
</evidence>
<keyword evidence="6" id="KW-1185">Reference proteome</keyword>
<accession>A0A1G8HP49</accession>
<evidence type="ECO:0000256" key="3">
    <source>
        <dbReference type="ARBA" id="ARBA00012922"/>
    </source>
</evidence>